<organism evidence="2 3">
    <name type="scientific">Gossypium darwinii</name>
    <name type="common">Darwin's cotton</name>
    <name type="synonym">Gossypium barbadense var. darwinii</name>
    <dbReference type="NCBI Taxonomy" id="34276"/>
    <lineage>
        <taxon>Eukaryota</taxon>
        <taxon>Viridiplantae</taxon>
        <taxon>Streptophyta</taxon>
        <taxon>Embryophyta</taxon>
        <taxon>Tracheophyta</taxon>
        <taxon>Spermatophyta</taxon>
        <taxon>Magnoliopsida</taxon>
        <taxon>eudicotyledons</taxon>
        <taxon>Gunneridae</taxon>
        <taxon>Pentapetalae</taxon>
        <taxon>rosids</taxon>
        <taxon>malvids</taxon>
        <taxon>Malvales</taxon>
        <taxon>Malvaceae</taxon>
        <taxon>Malvoideae</taxon>
        <taxon>Gossypium</taxon>
    </lineage>
</organism>
<dbReference type="Proteomes" id="UP000323506">
    <property type="component" value="Chromosome A07"/>
</dbReference>
<keyword evidence="1" id="KW-0812">Transmembrane</keyword>
<dbReference type="AlphaFoldDB" id="A0A5D2FWB2"/>
<proteinExistence type="predicted"/>
<feature type="transmembrane region" description="Helical" evidence="1">
    <location>
        <begin position="67"/>
        <end position="90"/>
    </location>
</feature>
<protein>
    <submittedName>
        <fullName evidence="2">Uncharacterized protein</fullName>
    </submittedName>
</protein>
<gene>
    <name evidence="2" type="ORF">ES288_A07G115900v1</name>
</gene>
<keyword evidence="1" id="KW-1133">Transmembrane helix</keyword>
<reference evidence="2 3" key="1">
    <citation type="submission" date="2019-06" db="EMBL/GenBank/DDBJ databases">
        <title>WGS assembly of Gossypium darwinii.</title>
        <authorList>
            <person name="Chen Z.J."/>
            <person name="Sreedasyam A."/>
            <person name="Ando A."/>
            <person name="Song Q."/>
            <person name="De L."/>
            <person name="Hulse-Kemp A."/>
            <person name="Ding M."/>
            <person name="Ye W."/>
            <person name="Kirkbride R."/>
            <person name="Jenkins J."/>
            <person name="Plott C."/>
            <person name="Lovell J."/>
            <person name="Lin Y.-M."/>
            <person name="Vaughn R."/>
            <person name="Liu B."/>
            <person name="Li W."/>
            <person name="Simpson S."/>
            <person name="Scheffler B."/>
            <person name="Saski C."/>
            <person name="Grover C."/>
            <person name="Hu G."/>
            <person name="Conover J."/>
            <person name="Carlson J."/>
            <person name="Shu S."/>
            <person name="Boston L."/>
            <person name="Williams M."/>
            <person name="Peterson D."/>
            <person name="Mcgee K."/>
            <person name="Jones D."/>
            <person name="Wendel J."/>
            <person name="Stelly D."/>
            <person name="Grimwood J."/>
            <person name="Schmutz J."/>
        </authorList>
    </citation>
    <scope>NUCLEOTIDE SEQUENCE [LARGE SCALE GENOMIC DNA]</scope>
    <source>
        <strain evidence="2">1808015.09</strain>
    </source>
</reference>
<keyword evidence="1" id="KW-0472">Membrane</keyword>
<accession>A0A5D2FWB2</accession>
<evidence type="ECO:0000313" key="2">
    <source>
        <dbReference type="EMBL" id="TYH09680.1"/>
    </source>
</evidence>
<sequence length="96" mass="10681">MKSICSLKISPLFSISTKQRRSMANLQNPAVQRKRAKEAVQGFTRGSLNFLTDSRSFWCPPLLHSLLVFWASGMGLGLLGHGLGILEFGLKLYLGW</sequence>
<evidence type="ECO:0000313" key="3">
    <source>
        <dbReference type="Proteomes" id="UP000323506"/>
    </source>
</evidence>
<name>A0A5D2FWB2_GOSDA</name>
<dbReference type="EMBL" id="CM017694">
    <property type="protein sequence ID" value="TYH09680.1"/>
    <property type="molecule type" value="Genomic_DNA"/>
</dbReference>
<evidence type="ECO:0000256" key="1">
    <source>
        <dbReference type="SAM" id="Phobius"/>
    </source>
</evidence>
<keyword evidence="3" id="KW-1185">Reference proteome</keyword>